<dbReference type="AlphaFoldDB" id="A0A3L6TD17"/>
<evidence type="ECO:0000256" key="3">
    <source>
        <dbReference type="ARBA" id="ARBA00022614"/>
    </source>
</evidence>
<dbReference type="SMART" id="SM00365">
    <property type="entry name" value="LRR_SD22"/>
    <property type="match status" value="2"/>
</dbReference>
<evidence type="ECO:0000256" key="7">
    <source>
        <dbReference type="ARBA" id="ARBA00022737"/>
    </source>
</evidence>
<dbReference type="PANTHER" id="PTHR48063">
    <property type="entry name" value="LRR RECEPTOR-LIKE KINASE"/>
    <property type="match status" value="1"/>
</dbReference>
<evidence type="ECO:0000256" key="4">
    <source>
        <dbReference type="ARBA" id="ARBA00022626"/>
    </source>
</evidence>
<evidence type="ECO:0000313" key="13">
    <source>
        <dbReference type="Proteomes" id="UP000275267"/>
    </source>
</evidence>
<protein>
    <recommendedName>
        <fullName evidence="14">LRR receptor-like serine/threonine-protein kinase</fullName>
    </recommendedName>
</protein>
<evidence type="ECO:0000256" key="2">
    <source>
        <dbReference type="ARBA" id="ARBA00009592"/>
    </source>
</evidence>
<organism evidence="12 13">
    <name type="scientific">Panicum miliaceum</name>
    <name type="common">Proso millet</name>
    <name type="synonym">Broomcorn millet</name>
    <dbReference type="NCBI Taxonomy" id="4540"/>
    <lineage>
        <taxon>Eukaryota</taxon>
        <taxon>Viridiplantae</taxon>
        <taxon>Streptophyta</taxon>
        <taxon>Embryophyta</taxon>
        <taxon>Tracheophyta</taxon>
        <taxon>Spermatophyta</taxon>
        <taxon>Magnoliopsida</taxon>
        <taxon>Liliopsida</taxon>
        <taxon>Poales</taxon>
        <taxon>Poaceae</taxon>
        <taxon>PACMAD clade</taxon>
        <taxon>Panicoideae</taxon>
        <taxon>Panicodae</taxon>
        <taxon>Paniceae</taxon>
        <taxon>Panicinae</taxon>
        <taxon>Panicum</taxon>
        <taxon>Panicum sect. Panicum</taxon>
    </lineage>
</organism>
<dbReference type="InterPro" id="IPR001611">
    <property type="entry name" value="Leu-rich_rpt"/>
</dbReference>
<dbReference type="InterPro" id="IPR046956">
    <property type="entry name" value="RLP23-like"/>
</dbReference>
<keyword evidence="9 11" id="KW-0472">Membrane</keyword>
<comment type="subcellular location">
    <subcellularLocation>
        <location evidence="1">Membrane</location>
        <topology evidence="1">Single-pass type I membrane protein</topology>
    </subcellularLocation>
</comment>
<keyword evidence="4" id="KW-1070">Brassinosteroid signaling pathway</keyword>
<sequence length="303" mass="33292">MNKLQFLRLSHNMFSGNIPIEITNLNNLQYLDLSSNNISGVIPLHLSNLTGMTQKKNHLASLYYAGQSGNESGFTFMVNQFEDVLSIITKGQQLIYGDGLAYYIGIDLSGNSLTGEIPLDITSLDALINLNLSSNHLSGKIPNKIGAMQSLESLDLSKNKIFGEIPASLSNLTSLSYLNLSYNDLSGSIPTGRQLDTLNADNPSIMYIGNSGLCGPPLQKSCSGNNMFTHASHRSNMQELDGMSFYLGLILGFVVGLWIVFCALLFKKTCRISYFRCVDRHYDKVYVFVALSWASLTRNSAAK</sequence>
<keyword evidence="3" id="KW-0433">Leucine-rich repeat</keyword>
<gene>
    <name evidence="12" type="ORF">C2845_PM03G18310</name>
</gene>
<keyword evidence="5 11" id="KW-0812">Transmembrane</keyword>
<dbReference type="PANTHER" id="PTHR48063:SF9">
    <property type="entry name" value="LRR PROTEIN WM1.10"/>
    <property type="match status" value="1"/>
</dbReference>
<comment type="similarity">
    <text evidence="2">Belongs to the RLP family.</text>
</comment>
<dbReference type="PRINTS" id="PR00019">
    <property type="entry name" value="LEURICHRPT"/>
</dbReference>
<keyword evidence="6" id="KW-0732">Signal</keyword>
<feature type="transmembrane region" description="Helical" evidence="11">
    <location>
        <begin position="243"/>
        <end position="266"/>
    </location>
</feature>
<dbReference type="GO" id="GO:0016020">
    <property type="term" value="C:membrane"/>
    <property type="evidence" value="ECO:0007669"/>
    <property type="project" value="UniProtKB-SubCell"/>
</dbReference>
<dbReference type="SUPFAM" id="SSF52047">
    <property type="entry name" value="RNI-like"/>
    <property type="match status" value="1"/>
</dbReference>
<evidence type="ECO:0000256" key="1">
    <source>
        <dbReference type="ARBA" id="ARBA00004479"/>
    </source>
</evidence>
<proteinExistence type="inferred from homology"/>
<evidence type="ECO:0000256" key="10">
    <source>
        <dbReference type="ARBA" id="ARBA00023180"/>
    </source>
</evidence>
<dbReference type="PROSITE" id="PS51450">
    <property type="entry name" value="LRR"/>
    <property type="match status" value="2"/>
</dbReference>
<dbReference type="EMBL" id="PQIB02000002">
    <property type="protein sequence ID" value="RLN35193.1"/>
    <property type="molecule type" value="Genomic_DNA"/>
</dbReference>
<dbReference type="Gene3D" id="3.80.10.10">
    <property type="entry name" value="Ribonuclease Inhibitor"/>
    <property type="match status" value="1"/>
</dbReference>
<evidence type="ECO:0000313" key="12">
    <source>
        <dbReference type="EMBL" id="RLN35193.1"/>
    </source>
</evidence>
<evidence type="ECO:0000256" key="5">
    <source>
        <dbReference type="ARBA" id="ARBA00022692"/>
    </source>
</evidence>
<evidence type="ECO:0000256" key="9">
    <source>
        <dbReference type="ARBA" id="ARBA00023136"/>
    </source>
</evidence>
<dbReference type="STRING" id="4540.A0A3L6TD17"/>
<keyword evidence="10" id="KW-0325">Glycoprotein</keyword>
<dbReference type="Proteomes" id="UP000275267">
    <property type="component" value="Unassembled WGS sequence"/>
</dbReference>
<evidence type="ECO:0008006" key="14">
    <source>
        <dbReference type="Google" id="ProtNLM"/>
    </source>
</evidence>
<dbReference type="Pfam" id="PF13855">
    <property type="entry name" value="LRR_8"/>
    <property type="match status" value="1"/>
</dbReference>
<comment type="caution">
    <text evidence="12">The sequence shown here is derived from an EMBL/GenBank/DDBJ whole genome shotgun (WGS) entry which is preliminary data.</text>
</comment>
<dbReference type="InterPro" id="IPR032675">
    <property type="entry name" value="LRR_dom_sf"/>
</dbReference>
<keyword evidence="8 11" id="KW-1133">Transmembrane helix</keyword>
<keyword evidence="7" id="KW-0677">Repeat</keyword>
<name>A0A3L6TD17_PANMI</name>
<dbReference type="FunFam" id="3.80.10.10:FF:000111">
    <property type="entry name" value="LRR receptor-like serine/threonine-protein kinase ERECTA"/>
    <property type="match status" value="1"/>
</dbReference>
<dbReference type="Pfam" id="PF00560">
    <property type="entry name" value="LRR_1"/>
    <property type="match status" value="4"/>
</dbReference>
<dbReference type="OrthoDB" id="8731593at2759"/>
<evidence type="ECO:0000256" key="8">
    <source>
        <dbReference type="ARBA" id="ARBA00022989"/>
    </source>
</evidence>
<keyword evidence="13" id="KW-1185">Reference proteome</keyword>
<evidence type="ECO:0000256" key="6">
    <source>
        <dbReference type="ARBA" id="ARBA00022729"/>
    </source>
</evidence>
<reference evidence="13" key="1">
    <citation type="journal article" date="2019" name="Nat. Commun.">
        <title>The genome of broomcorn millet.</title>
        <authorList>
            <person name="Zou C."/>
            <person name="Miki D."/>
            <person name="Li D."/>
            <person name="Tang Q."/>
            <person name="Xiao L."/>
            <person name="Rajput S."/>
            <person name="Deng P."/>
            <person name="Jia W."/>
            <person name="Huang R."/>
            <person name="Zhang M."/>
            <person name="Sun Y."/>
            <person name="Hu J."/>
            <person name="Fu X."/>
            <person name="Schnable P.S."/>
            <person name="Li F."/>
            <person name="Zhang H."/>
            <person name="Feng B."/>
            <person name="Zhu X."/>
            <person name="Liu R."/>
            <person name="Schnable J.C."/>
            <person name="Zhu J.-K."/>
            <person name="Zhang H."/>
        </authorList>
    </citation>
    <scope>NUCLEOTIDE SEQUENCE [LARGE SCALE GENOMIC DNA]</scope>
</reference>
<dbReference type="GO" id="GO:0009742">
    <property type="term" value="P:brassinosteroid mediated signaling pathway"/>
    <property type="evidence" value="ECO:0007669"/>
    <property type="project" value="UniProtKB-KW"/>
</dbReference>
<accession>A0A3L6TD17</accession>
<evidence type="ECO:0000256" key="11">
    <source>
        <dbReference type="SAM" id="Phobius"/>
    </source>
</evidence>